<dbReference type="GO" id="GO:0043190">
    <property type="term" value="C:ATP-binding cassette (ABC) transporter complex"/>
    <property type="evidence" value="ECO:0007669"/>
    <property type="project" value="InterPro"/>
</dbReference>
<feature type="transmembrane region" description="Helical" evidence="6">
    <location>
        <begin position="238"/>
        <end position="261"/>
    </location>
</feature>
<feature type="domain" description="ABC transmembrane type-2" evidence="7">
    <location>
        <begin position="27"/>
        <end position="264"/>
    </location>
</feature>
<dbReference type="AlphaFoldDB" id="A0A243RPI6"/>
<feature type="transmembrane region" description="Helical" evidence="6">
    <location>
        <begin position="29"/>
        <end position="51"/>
    </location>
</feature>
<dbReference type="PROSITE" id="PS51012">
    <property type="entry name" value="ABC_TM2"/>
    <property type="match status" value="1"/>
</dbReference>
<dbReference type="EMBL" id="NGFN01000259">
    <property type="protein sequence ID" value="OUC96850.1"/>
    <property type="molecule type" value="Genomic_DNA"/>
</dbReference>
<dbReference type="GO" id="GO:0140359">
    <property type="term" value="F:ABC-type transporter activity"/>
    <property type="evidence" value="ECO:0007669"/>
    <property type="project" value="InterPro"/>
</dbReference>
<keyword evidence="4 6" id="KW-0472">Membrane</keyword>
<keyword evidence="2 6" id="KW-0812">Transmembrane</keyword>
<dbReference type="PRINTS" id="PR00164">
    <property type="entry name" value="ABC2TRNSPORT"/>
</dbReference>
<feature type="transmembrane region" description="Helical" evidence="6">
    <location>
        <begin position="174"/>
        <end position="195"/>
    </location>
</feature>
<proteinExistence type="inferred from homology"/>
<dbReference type="PANTHER" id="PTHR43229">
    <property type="entry name" value="NODULATION PROTEIN J"/>
    <property type="match status" value="1"/>
</dbReference>
<protein>
    <recommendedName>
        <fullName evidence="6">Transport permease protein</fullName>
    </recommendedName>
</protein>
<comment type="caution">
    <text evidence="8">The sequence shown here is derived from an EMBL/GenBank/DDBJ whole genome shotgun (WGS) entry which is preliminary data.</text>
</comment>
<comment type="similarity">
    <text evidence="6">Belongs to the ABC-2 integral membrane protein family.</text>
</comment>
<dbReference type="GO" id="GO:0046677">
    <property type="term" value="P:response to antibiotic"/>
    <property type="evidence" value="ECO:0007669"/>
    <property type="project" value="UniProtKB-KW"/>
</dbReference>
<keyword evidence="6" id="KW-0813">Transport</keyword>
<evidence type="ECO:0000256" key="3">
    <source>
        <dbReference type="ARBA" id="ARBA00022989"/>
    </source>
</evidence>
<keyword evidence="3 6" id="KW-1133">Transmembrane helix</keyword>
<keyword evidence="5" id="KW-0046">Antibiotic resistance</keyword>
<evidence type="ECO:0000313" key="9">
    <source>
        <dbReference type="Proteomes" id="UP000195105"/>
    </source>
</evidence>
<dbReference type="InterPro" id="IPR013525">
    <property type="entry name" value="ABC2_TM"/>
</dbReference>
<dbReference type="RefSeq" id="WP_086604190.1">
    <property type="nucleotide sequence ID" value="NZ_NGFN01000259.1"/>
</dbReference>
<evidence type="ECO:0000256" key="1">
    <source>
        <dbReference type="ARBA" id="ARBA00004141"/>
    </source>
</evidence>
<evidence type="ECO:0000259" key="7">
    <source>
        <dbReference type="PROSITE" id="PS51012"/>
    </source>
</evidence>
<feature type="transmembrane region" description="Helical" evidence="6">
    <location>
        <begin position="63"/>
        <end position="85"/>
    </location>
</feature>
<feature type="transmembrane region" description="Helical" evidence="6">
    <location>
        <begin position="106"/>
        <end position="134"/>
    </location>
</feature>
<gene>
    <name evidence="8" type="ORF">CA983_31245</name>
</gene>
<dbReference type="PIRSF" id="PIRSF006648">
    <property type="entry name" value="DrrB"/>
    <property type="match status" value="1"/>
</dbReference>
<evidence type="ECO:0000256" key="6">
    <source>
        <dbReference type="RuleBase" id="RU361157"/>
    </source>
</evidence>
<organism evidence="8 9">
    <name type="scientific">Streptomyces swartbergensis</name>
    <dbReference type="NCBI Taxonomy" id="487165"/>
    <lineage>
        <taxon>Bacteria</taxon>
        <taxon>Bacillati</taxon>
        <taxon>Actinomycetota</taxon>
        <taxon>Actinomycetes</taxon>
        <taxon>Kitasatosporales</taxon>
        <taxon>Streptomycetaceae</taxon>
        <taxon>Streptomyces</taxon>
    </lineage>
</organism>
<dbReference type="Pfam" id="PF01061">
    <property type="entry name" value="ABC2_membrane"/>
    <property type="match status" value="1"/>
</dbReference>
<feature type="transmembrane region" description="Helical" evidence="6">
    <location>
        <begin position="146"/>
        <end position="167"/>
    </location>
</feature>
<evidence type="ECO:0000256" key="5">
    <source>
        <dbReference type="ARBA" id="ARBA00023251"/>
    </source>
</evidence>
<reference evidence="8 9" key="1">
    <citation type="submission" date="2017-05" db="EMBL/GenBank/DDBJ databases">
        <title>Biotechnological potential of actinobacteria isolated from South African environments.</title>
        <authorList>
            <person name="Le Roes-Hill M."/>
            <person name="Prins A."/>
            <person name="Durrell K.A."/>
        </authorList>
    </citation>
    <scope>NUCLEOTIDE SEQUENCE [LARGE SCALE GENOMIC DNA]</scope>
    <source>
        <strain evidence="8 9">HMC13</strain>
    </source>
</reference>
<dbReference type="InterPro" id="IPR000412">
    <property type="entry name" value="ABC_2_transport"/>
</dbReference>
<keyword evidence="6" id="KW-1003">Cell membrane</keyword>
<accession>A0A243RPI6</accession>
<name>A0A243RPI6_9ACTN</name>
<dbReference type="Proteomes" id="UP000195105">
    <property type="component" value="Unassembled WGS sequence"/>
</dbReference>
<dbReference type="InterPro" id="IPR047817">
    <property type="entry name" value="ABC2_TM_bact-type"/>
</dbReference>
<dbReference type="InterPro" id="IPR051784">
    <property type="entry name" value="Nod_factor_ABC_transporter"/>
</dbReference>
<keyword evidence="9" id="KW-1185">Reference proteome</keyword>
<evidence type="ECO:0000256" key="2">
    <source>
        <dbReference type="ARBA" id="ARBA00022692"/>
    </source>
</evidence>
<evidence type="ECO:0000313" key="8">
    <source>
        <dbReference type="EMBL" id="OUC96850.1"/>
    </source>
</evidence>
<dbReference type="PANTHER" id="PTHR43229:SF2">
    <property type="entry name" value="NODULATION PROTEIN J"/>
    <property type="match status" value="1"/>
</dbReference>
<sequence>MSSVLAHGGDVAALTGRHLRHLRRTPEKIIGVALTPVAMVVILGYLFATVVEVKNTGGSYREYIMAGVFAQVGLSCIGITAIGVAGDLGKGLIDRFRSLPMGRATVLVSHTLADLAAAALSIALVAVTGLAVGWRVHGSFVENVTGFLLLLGFAYAMLWVGALLGMVMRNLEAISGIAALLLVLFSFLSSSFMPLSGLPGWLQTLAEWNPVSAVSEACRQLWGNTGAVTSGSFPVENAVLVSAISIGVLVAVLIPLSLRVYRISATR</sequence>
<evidence type="ECO:0000256" key="4">
    <source>
        <dbReference type="ARBA" id="ARBA00023136"/>
    </source>
</evidence>
<comment type="subcellular location">
    <subcellularLocation>
        <location evidence="6">Cell membrane</location>
        <topology evidence="6">Multi-pass membrane protein</topology>
    </subcellularLocation>
    <subcellularLocation>
        <location evidence="1">Membrane</location>
        <topology evidence="1">Multi-pass membrane protein</topology>
    </subcellularLocation>
</comment>